<dbReference type="Proteomes" id="UP000183376">
    <property type="component" value="Chromosome I"/>
</dbReference>
<dbReference type="GO" id="GO:0016887">
    <property type="term" value="F:ATP hydrolysis activity"/>
    <property type="evidence" value="ECO:0007669"/>
    <property type="project" value="InterPro"/>
</dbReference>
<dbReference type="PANTHER" id="PTHR43297">
    <property type="entry name" value="OLIGOPEPTIDE TRANSPORT ATP-BINDING PROTEIN APPD"/>
    <property type="match status" value="1"/>
</dbReference>
<dbReference type="STRING" id="211114.SAMN04489726_0232"/>
<dbReference type="Pfam" id="PF00005">
    <property type="entry name" value="ABC_tran"/>
    <property type="match status" value="2"/>
</dbReference>
<feature type="domain" description="ABC transporter" evidence="10">
    <location>
        <begin position="257"/>
        <end position="448"/>
    </location>
</feature>
<dbReference type="InterPro" id="IPR027417">
    <property type="entry name" value="P-loop_NTPase"/>
</dbReference>
<evidence type="ECO:0000256" key="9">
    <source>
        <dbReference type="ARBA" id="ARBA00023136"/>
    </source>
</evidence>
<keyword evidence="9" id="KW-0472">Membrane</keyword>
<keyword evidence="6" id="KW-0547">Nucleotide-binding</keyword>
<dbReference type="AlphaFoldDB" id="A0A1G9R552"/>
<dbReference type="InterPro" id="IPR050388">
    <property type="entry name" value="ABC_Ni/Peptide_Import"/>
</dbReference>
<dbReference type="Gene3D" id="3.40.50.300">
    <property type="entry name" value="P-loop containing nucleotide triphosphate hydrolases"/>
    <property type="match status" value="2"/>
</dbReference>
<comment type="subcellular location">
    <subcellularLocation>
        <location evidence="1">Cell membrane</location>
        <topology evidence="1">Peripheral membrane protein</topology>
    </subcellularLocation>
</comment>
<comment type="similarity">
    <text evidence="2">Belongs to the ABC transporter superfamily.</text>
</comment>
<evidence type="ECO:0000313" key="11">
    <source>
        <dbReference type="EMBL" id="SDM18442.1"/>
    </source>
</evidence>
<reference evidence="11 12" key="1">
    <citation type="submission" date="2016-10" db="EMBL/GenBank/DDBJ databases">
        <authorList>
            <person name="de Groot N.N."/>
        </authorList>
    </citation>
    <scope>NUCLEOTIDE SEQUENCE [LARGE SCALE GENOMIC DNA]</scope>
    <source>
        <strain evidence="11 12">DSM 44149</strain>
    </source>
</reference>
<dbReference type="eggNOG" id="COG4172">
    <property type="taxonomic scope" value="Bacteria"/>
</dbReference>
<dbReference type="CDD" id="cd03257">
    <property type="entry name" value="ABC_NikE_OppD_transporters"/>
    <property type="match status" value="1"/>
</dbReference>
<sequence length="449" mass="47551">MTLTVRDLTVSYGPRGVSFTVADGETVALVGESGSGKSTLIRAILGTLPRSAGVDGAIELSGRNLVGLPEKELRALRGREIGYVAQDPFGSADPLWTVGHHIREAWRVHGERPPEIVPRLTDLGVAEKWLDQRPSAWSGGMLQRADIVAATAHAPAVVLADEPTSALDAESAEAALSTLVARTRSLLLASHDLALVCRHADRVLVLHKGELVEDIAVARGGVGVLEARARHPHTRALIDALPTEAPRRSRPTGDVVVRLDDVTLGYRGTELITGLDWEIRAGEAVGICGPSGSGKTTLLHAIAGLVEPMRGEIRRSGRAMPIFQDASASLNPRWPVWRTIVEPRKGANARELMDRVGLSDVDLDRKPAQLSGGQRQRVAIARALAGSPALIVADEPTASLDPTVAASVAETLRAVTDSGCALVVVSHDEARLTQIVDRVHRLGAVASGS</sequence>
<evidence type="ECO:0000256" key="5">
    <source>
        <dbReference type="ARBA" id="ARBA00022519"/>
    </source>
</evidence>
<keyword evidence="7 11" id="KW-0067">ATP-binding</keyword>
<evidence type="ECO:0000259" key="10">
    <source>
        <dbReference type="PROSITE" id="PS50893"/>
    </source>
</evidence>
<dbReference type="OrthoDB" id="4008250at2"/>
<dbReference type="PANTHER" id="PTHR43297:SF14">
    <property type="entry name" value="ATPASE AAA-TYPE CORE DOMAIN-CONTAINING PROTEIN"/>
    <property type="match status" value="1"/>
</dbReference>
<accession>A0A1G9R552</accession>
<dbReference type="InterPro" id="IPR003439">
    <property type="entry name" value="ABC_transporter-like_ATP-bd"/>
</dbReference>
<evidence type="ECO:0000256" key="8">
    <source>
        <dbReference type="ARBA" id="ARBA00022967"/>
    </source>
</evidence>
<keyword evidence="3" id="KW-0813">Transport</keyword>
<evidence type="ECO:0000256" key="7">
    <source>
        <dbReference type="ARBA" id="ARBA00022840"/>
    </source>
</evidence>
<proteinExistence type="inferred from homology"/>
<protein>
    <submittedName>
        <fullName evidence="11">Peptide/nickel transport system ATP-binding protein</fullName>
    </submittedName>
</protein>
<dbReference type="PROSITE" id="PS50893">
    <property type="entry name" value="ABC_TRANSPORTER_2"/>
    <property type="match status" value="2"/>
</dbReference>
<keyword evidence="4" id="KW-1003">Cell membrane</keyword>
<gene>
    <name evidence="11" type="ORF">SAMN04489726_0232</name>
</gene>
<dbReference type="PROSITE" id="PS00211">
    <property type="entry name" value="ABC_TRANSPORTER_1"/>
    <property type="match status" value="1"/>
</dbReference>
<dbReference type="SUPFAM" id="SSF52540">
    <property type="entry name" value="P-loop containing nucleoside triphosphate hydrolases"/>
    <property type="match status" value="2"/>
</dbReference>
<keyword evidence="8" id="KW-1278">Translocase</keyword>
<keyword evidence="12" id="KW-1185">Reference proteome</keyword>
<dbReference type="InterPro" id="IPR017871">
    <property type="entry name" value="ABC_transporter-like_CS"/>
</dbReference>
<dbReference type="EMBL" id="LT629701">
    <property type="protein sequence ID" value="SDM18442.1"/>
    <property type="molecule type" value="Genomic_DNA"/>
</dbReference>
<feature type="domain" description="ABC transporter" evidence="10">
    <location>
        <begin position="3"/>
        <end position="233"/>
    </location>
</feature>
<dbReference type="RefSeq" id="WP_052407249.1">
    <property type="nucleotide sequence ID" value="NZ_JOEF01000006.1"/>
</dbReference>
<evidence type="ECO:0000256" key="2">
    <source>
        <dbReference type="ARBA" id="ARBA00005417"/>
    </source>
</evidence>
<organism evidence="11 12">
    <name type="scientific">Allokutzneria albata</name>
    <name type="common">Kibdelosporangium albatum</name>
    <dbReference type="NCBI Taxonomy" id="211114"/>
    <lineage>
        <taxon>Bacteria</taxon>
        <taxon>Bacillati</taxon>
        <taxon>Actinomycetota</taxon>
        <taxon>Actinomycetes</taxon>
        <taxon>Pseudonocardiales</taxon>
        <taxon>Pseudonocardiaceae</taxon>
        <taxon>Allokutzneria</taxon>
    </lineage>
</organism>
<evidence type="ECO:0000256" key="6">
    <source>
        <dbReference type="ARBA" id="ARBA00022741"/>
    </source>
</evidence>
<dbReference type="SMART" id="SM00382">
    <property type="entry name" value="AAA"/>
    <property type="match status" value="2"/>
</dbReference>
<dbReference type="InterPro" id="IPR003593">
    <property type="entry name" value="AAA+_ATPase"/>
</dbReference>
<evidence type="ECO:0000256" key="1">
    <source>
        <dbReference type="ARBA" id="ARBA00004202"/>
    </source>
</evidence>
<evidence type="ECO:0000256" key="4">
    <source>
        <dbReference type="ARBA" id="ARBA00022475"/>
    </source>
</evidence>
<dbReference type="GO" id="GO:0005886">
    <property type="term" value="C:plasma membrane"/>
    <property type="evidence" value="ECO:0007669"/>
    <property type="project" value="UniProtKB-SubCell"/>
</dbReference>
<name>A0A1G9R552_ALLAB</name>
<dbReference type="GO" id="GO:0005524">
    <property type="term" value="F:ATP binding"/>
    <property type="evidence" value="ECO:0007669"/>
    <property type="project" value="UniProtKB-KW"/>
</dbReference>
<keyword evidence="5" id="KW-0997">Cell inner membrane</keyword>
<evidence type="ECO:0000313" key="12">
    <source>
        <dbReference type="Proteomes" id="UP000183376"/>
    </source>
</evidence>
<evidence type="ECO:0000256" key="3">
    <source>
        <dbReference type="ARBA" id="ARBA00022448"/>
    </source>
</evidence>